<proteinExistence type="predicted"/>
<sequence length="92" mass="10409">MADIAVIGMGCRFPGDAKSPTEFYQMLLKGRSGWSEVPQDRFNIDAYWHPSYDRKGTIVSRGAHFLTEDVGLFDAPFFMMPKGTYLKLLVTI</sequence>
<reference evidence="1" key="1">
    <citation type="submission" date="2022-10" db="EMBL/GenBank/DDBJ databases">
        <title>Culturing micro-colonial fungi from biological soil crusts in the Mojave desert and describing Neophaeococcomyces mojavensis, and introducing the new genera and species Taxawa tesnikishii.</title>
        <authorList>
            <person name="Kurbessoian T."/>
            <person name="Stajich J.E."/>
        </authorList>
    </citation>
    <scope>NUCLEOTIDE SEQUENCE</scope>
    <source>
        <strain evidence="1">JES_112</strain>
    </source>
</reference>
<evidence type="ECO:0000313" key="2">
    <source>
        <dbReference type="Proteomes" id="UP001172386"/>
    </source>
</evidence>
<keyword evidence="2" id="KW-1185">Reference proteome</keyword>
<comment type="caution">
    <text evidence="1">The sequence shown here is derived from an EMBL/GenBank/DDBJ whole genome shotgun (WGS) entry which is preliminary data.</text>
</comment>
<dbReference type="EMBL" id="JAPDRQ010000075">
    <property type="protein sequence ID" value="KAJ9656591.1"/>
    <property type="molecule type" value="Genomic_DNA"/>
</dbReference>
<protein>
    <submittedName>
        <fullName evidence="1">Uncharacterized protein</fullName>
    </submittedName>
</protein>
<evidence type="ECO:0000313" key="1">
    <source>
        <dbReference type="EMBL" id="KAJ9656591.1"/>
    </source>
</evidence>
<name>A0ACC3A7D2_9EURO</name>
<gene>
    <name evidence="1" type="ORF">H2198_004825</name>
</gene>
<accession>A0ACC3A7D2</accession>
<dbReference type="Proteomes" id="UP001172386">
    <property type="component" value="Unassembled WGS sequence"/>
</dbReference>
<organism evidence="1 2">
    <name type="scientific">Neophaeococcomyces mojaviensis</name>
    <dbReference type="NCBI Taxonomy" id="3383035"/>
    <lineage>
        <taxon>Eukaryota</taxon>
        <taxon>Fungi</taxon>
        <taxon>Dikarya</taxon>
        <taxon>Ascomycota</taxon>
        <taxon>Pezizomycotina</taxon>
        <taxon>Eurotiomycetes</taxon>
        <taxon>Chaetothyriomycetidae</taxon>
        <taxon>Chaetothyriales</taxon>
        <taxon>Chaetothyriales incertae sedis</taxon>
        <taxon>Neophaeococcomyces</taxon>
    </lineage>
</organism>